<gene>
    <name evidence="7" type="ORF">CUJ86_05445</name>
</gene>
<keyword evidence="3" id="KW-0328">Glycosyltransferase</keyword>
<keyword evidence="4 7" id="KW-0808">Transferase</keyword>
<dbReference type="SUPFAM" id="SSF53448">
    <property type="entry name" value="Nucleotide-diphospho-sugar transferases"/>
    <property type="match status" value="1"/>
</dbReference>
<dbReference type="GO" id="GO:0005886">
    <property type="term" value="C:plasma membrane"/>
    <property type="evidence" value="ECO:0007669"/>
    <property type="project" value="UniProtKB-SubCell"/>
</dbReference>
<dbReference type="EMBL" id="PGCL01000002">
    <property type="protein sequence ID" value="TAJ44744.1"/>
    <property type="molecule type" value="Genomic_DNA"/>
</dbReference>
<evidence type="ECO:0000256" key="5">
    <source>
        <dbReference type="ARBA" id="ARBA00023136"/>
    </source>
</evidence>
<evidence type="ECO:0000256" key="2">
    <source>
        <dbReference type="ARBA" id="ARBA00022475"/>
    </source>
</evidence>
<dbReference type="Proteomes" id="UP000292580">
    <property type="component" value="Unassembled WGS sequence"/>
</dbReference>
<evidence type="ECO:0000256" key="4">
    <source>
        <dbReference type="ARBA" id="ARBA00022679"/>
    </source>
</evidence>
<sequence>MISVIVPTYNEEENIASCLESLCNQTLPRTAYEIIVVDGNSKDGSREIAAKYADQVFVQTSKKVGGARNDGAMAAKGEIIATTDADCYLPPDWLERIERDFADHPDAVQIYGLVFPKEKGIKNMLSLWAANLFSRLGYWTHSVYYTLGCNTAFRREAFMEIGMYHTIDAGDDLEIARRARRVGRVVLDTRLKVGFSMRRYEQFGTLKSLWEWIYIVVKGGESDKYSYSKREYK</sequence>
<evidence type="ECO:0000313" key="8">
    <source>
        <dbReference type="Proteomes" id="UP000292580"/>
    </source>
</evidence>
<reference evidence="7 8" key="1">
    <citation type="submission" date="2017-11" db="EMBL/GenBank/DDBJ databases">
        <title>Isolation and Characterization of Methanofollis Species from Methane Seep Offshore SW Taiwan.</title>
        <authorList>
            <person name="Teng N.-H."/>
            <person name="Lai M.-C."/>
            <person name="Chen S.-C."/>
        </authorList>
    </citation>
    <scope>NUCLEOTIDE SEQUENCE [LARGE SCALE GENOMIC DNA]</scope>
    <source>
        <strain evidence="7 8">FWC-SCC2</strain>
    </source>
</reference>
<evidence type="ECO:0000256" key="3">
    <source>
        <dbReference type="ARBA" id="ARBA00022676"/>
    </source>
</evidence>
<evidence type="ECO:0000256" key="1">
    <source>
        <dbReference type="ARBA" id="ARBA00004236"/>
    </source>
</evidence>
<keyword evidence="8" id="KW-1185">Reference proteome</keyword>
<proteinExistence type="predicted"/>
<organism evidence="7 8">
    <name type="scientific">Methanofollis fontis</name>
    <dbReference type="NCBI Taxonomy" id="2052832"/>
    <lineage>
        <taxon>Archaea</taxon>
        <taxon>Methanobacteriati</taxon>
        <taxon>Methanobacteriota</taxon>
        <taxon>Stenosarchaea group</taxon>
        <taxon>Methanomicrobia</taxon>
        <taxon>Methanomicrobiales</taxon>
        <taxon>Methanomicrobiaceae</taxon>
        <taxon>Methanofollis</taxon>
    </lineage>
</organism>
<name>A0A483CTY7_9EURY</name>
<dbReference type="Gene3D" id="3.90.550.10">
    <property type="entry name" value="Spore Coat Polysaccharide Biosynthesis Protein SpsA, Chain A"/>
    <property type="match status" value="1"/>
</dbReference>
<dbReference type="Pfam" id="PF00535">
    <property type="entry name" value="Glycos_transf_2"/>
    <property type="match status" value="1"/>
</dbReference>
<dbReference type="PANTHER" id="PTHR43646">
    <property type="entry name" value="GLYCOSYLTRANSFERASE"/>
    <property type="match status" value="1"/>
</dbReference>
<dbReference type="AlphaFoldDB" id="A0A483CTY7"/>
<feature type="domain" description="Glycosyltransferase 2-like" evidence="6">
    <location>
        <begin position="3"/>
        <end position="161"/>
    </location>
</feature>
<dbReference type="OrthoDB" id="46222at2157"/>
<accession>A0A483CTY7</accession>
<dbReference type="InterPro" id="IPR001173">
    <property type="entry name" value="Glyco_trans_2-like"/>
</dbReference>
<dbReference type="RefSeq" id="WP_130646543.1">
    <property type="nucleotide sequence ID" value="NZ_PGCL01000002.1"/>
</dbReference>
<dbReference type="CDD" id="cd06423">
    <property type="entry name" value="CESA_like"/>
    <property type="match status" value="1"/>
</dbReference>
<evidence type="ECO:0000259" key="6">
    <source>
        <dbReference type="Pfam" id="PF00535"/>
    </source>
</evidence>
<keyword evidence="2" id="KW-1003">Cell membrane</keyword>
<dbReference type="PANTHER" id="PTHR43646:SF2">
    <property type="entry name" value="GLYCOSYLTRANSFERASE 2-LIKE DOMAIN-CONTAINING PROTEIN"/>
    <property type="match status" value="1"/>
</dbReference>
<protein>
    <submittedName>
        <fullName evidence="7">Glycosyl transferase</fullName>
    </submittedName>
</protein>
<keyword evidence="5" id="KW-0472">Membrane</keyword>
<dbReference type="GO" id="GO:0016757">
    <property type="term" value="F:glycosyltransferase activity"/>
    <property type="evidence" value="ECO:0007669"/>
    <property type="project" value="UniProtKB-KW"/>
</dbReference>
<comment type="subcellular location">
    <subcellularLocation>
        <location evidence="1">Cell membrane</location>
    </subcellularLocation>
</comment>
<comment type="caution">
    <text evidence="7">The sequence shown here is derived from an EMBL/GenBank/DDBJ whole genome shotgun (WGS) entry which is preliminary data.</text>
</comment>
<evidence type="ECO:0000313" key="7">
    <source>
        <dbReference type="EMBL" id="TAJ44744.1"/>
    </source>
</evidence>
<dbReference type="InterPro" id="IPR029044">
    <property type="entry name" value="Nucleotide-diphossugar_trans"/>
</dbReference>